<evidence type="ECO:0000259" key="1">
    <source>
        <dbReference type="Pfam" id="PF00535"/>
    </source>
</evidence>
<dbReference type="CDD" id="cd00761">
    <property type="entry name" value="Glyco_tranf_GTA_type"/>
    <property type="match status" value="1"/>
</dbReference>
<dbReference type="Pfam" id="PF00535">
    <property type="entry name" value="Glycos_transf_2"/>
    <property type="match status" value="1"/>
</dbReference>
<dbReference type="Gene3D" id="3.90.550.10">
    <property type="entry name" value="Spore Coat Polysaccharide Biosynthesis Protein SpsA, Chain A"/>
    <property type="match status" value="1"/>
</dbReference>
<dbReference type="SUPFAM" id="SSF53448">
    <property type="entry name" value="Nucleotide-diphospho-sugar transferases"/>
    <property type="match status" value="1"/>
</dbReference>
<gene>
    <name evidence="2" type="ORF">COEU31_14790</name>
</gene>
<reference evidence="2" key="1">
    <citation type="submission" date="2020-06" db="EMBL/GenBank/DDBJ databases">
        <title>Characterization of fructooligosaccharide metabolism and fructooligosaccharide-degrading enzymes in human commensal butyrate producers.</title>
        <authorList>
            <person name="Tanno H."/>
            <person name="Fujii T."/>
            <person name="Hirano K."/>
            <person name="Maeno S."/>
            <person name="Tonozuka T."/>
            <person name="Sakamoto M."/>
            <person name="Ohkuma M."/>
            <person name="Tochio T."/>
            <person name="Endo A."/>
        </authorList>
    </citation>
    <scope>NUCLEOTIDE SEQUENCE</scope>
    <source>
        <strain evidence="2">JCM 31265</strain>
    </source>
</reference>
<dbReference type="AlphaFoldDB" id="A0AAI9K2V8"/>
<dbReference type="GO" id="GO:0016758">
    <property type="term" value="F:hexosyltransferase activity"/>
    <property type="evidence" value="ECO:0007669"/>
    <property type="project" value="UniProtKB-ARBA"/>
</dbReference>
<sequence length="248" mass="27639">MTGEKVSVIIPAYNSSRTIYSAVDSVMKQGIPVEVIIVDDCSTDDLTGALDGYAEDDRVNIIRNEKNMGVAVSRNRGVAAATCRYVAFIDSDDQWQPDKLAKQLKLMEQTGAVLCSTARELVNEDGSRTGKVIGVPEKVTYKMLLRGNVINCSSVVMDRQVALRYPMGNDDIHEDYICWLQILKEYGSSVAINEPLLLYRQMRNSKSGSKLSSAKKTFAVYRKVGYGVIRSCFYFMCYAVNGVVKYLF</sequence>
<dbReference type="Proteomes" id="UP000660047">
    <property type="component" value="Unassembled WGS sequence"/>
</dbReference>
<proteinExistence type="predicted"/>
<accession>A0AAI9K2V8</accession>
<evidence type="ECO:0000313" key="3">
    <source>
        <dbReference type="Proteomes" id="UP000660047"/>
    </source>
</evidence>
<feature type="domain" description="Glycosyltransferase 2-like" evidence="1">
    <location>
        <begin position="7"/>
        <end position="139"/>
    </location>
</feature>
<dbReference type="RefSeq" id="WP_055223736.1">
    <property type="nucleotide sequence ID" value="NZ_BLYL01000007.1"/>
</dbReference>
<protein>
    <submittedName>
        <fullName evidence="2">Glycosyl transferase</fullName>
    </submittedName>
</protein>
<dbReference type="PANTHER" id="PTHR22916">
    <property type="entry name" value="GLYCOSYLTRANSFERASE"/>
    <property type="match status" value="1"/>
</dbReference>
<dbReference type="InterPro" id="IPR001173">
    <property type="entry name" value="Glyco_trans_2-like"/>
</dbReference>
<dbReference type="PANTHER" id="PTHR22916:SF3">
    <property type="entry name" value="UDP-GLCNAC:BETAGAL BETA-1,3-N-ACETYLGLUCOSAMINYLTRANSFERASE-LIKE PROTEIN 1"/>
    <property type="match status" value="1"/>
</dbReference>
<dbReference type="EMBL" id="BLYL01000007">
    <property type="protein sequence ID" value="GFO94433.1"/>
    <property type="molecule type" value="Genomic_DNA"/>
</dbReference>
<dbReference type="InterPro" id="IPR029044">
    <property type="entry name" value="Nucleotide-diphossugar_trans"/>
</dbReference>
<keyword evidence="2" id="KW-0808">Transferase</keyword>
<comment type="caution">
    <text evidence="2">The sequence shown here is derived from an EMBL/GenBank/DDBJ whole genome shotgun (WGS) entry which is preliminary data.</text>
</comment>
<name>A0AAI9K2V8_9FIRM</name>
<organism evidence="2 3">
    <name type="scientific">Coprococcus eutactus</name>
    <dbReference type="NCBI Taxonomy" id="33043"/>
    <lineage>
        <taxon>Bacteria</taxon>
        <taxon>Bacillati</taxon>
        <taxon>Bacillota</taxon>
        <taxon>Clostridia</taxon>
        <taxon>Lachnospirales</taxon>
        <taxon>Lachnospiraceae</taxon>
        <taxon>Coprococcus</taxon>
    </lineage>
</organism>
<evidence type="ECO:0000313" key="2">
    <source>
        <dbReference type="EMBL" id="GFO94433.1"/>
    </source>
</evidence>